<dbReference type="InterPro" id="IPR007029">
    <property type="entry name" value="YHS_dom"/>
</dbReference>
<name>A0A1P8WJS5_9PLAN</name>
<reference evidence="3 4" key="1">
    <citation type="journal article" date="2016" name="Front. Microbiol.">
        <title>Fuerstia marisgermanicae gen. nov., sp. nov., an Unusual Member of the Phylum Planctomycetes from the German Wadden Sea.</title>
        <authorList>
            <person name="Kohn T."/>
            <person name="Heuer A."/>
            <person name="Jogler M."/>
            <person name="Vollmers J."/>
            <person name="Boedeker C."/>
            <person name="Bunk B."/>
            <person name="Rast P."/>
            <person name="Borchert D."/>
            <person name="Glockner I."/>
            <person name="Freese H.M."/>
            <person name="Klenk H.P."/>
            <person name="Overmann J."/>
            <person name="Kaster A.K."/>
            <person name="Rohde M."/>
            <person name="Wiegand S."/>
            <person name="Jogler C."/>
        </authorList>
    </citation>
    <scope>NUCLEOTIDE SEQUENCE [LARGE SCALE GENOMIC DNA]</scope>
    <source>
        <strain evidence="3 4">NH11</strain>
    </source>
</reference>
<dbReference type="OrthoDB" id="270355at2"/>
<dbReference type="KEGG" id="fmr:Fuma_03938"/>
<protein>
    <submittedName>
        <fullName evidence="3">YHS domain protein</fullName>
    </submittedName>
</protein>
<dbReference type="EMBL" id="CP017641">
    <property type="protein sequence ID" value="APZ94312.1"/>
    <property type="molecule type" value="Genomic_DNA"/>
</dbReference>
<evidence type="ECO:0000259" key="2">
    <source>
        <dbReference type="Pfam" id="PF04945"/>
    </source>
</evidence>
<organism evidence="3 4">
    <name type="scientific">Fuerstiella marisgermanici</name>
    <dbReference type="NCBI Taxonomy" id="1891926"/>
    <lineage>
        <taxon>Bacteria</taxon>
        <taxon>Pseudomonadati</taxon>
        <taxon>Planctomycetota</taxon>
        <taxon>Planctomycetia</taxon>
        <taxon>Planctomycetales</taxon>
        <taxon>Planctomycetaceae</taxon>
        <taxon>Fuerstiella</taxon>
    </lineage>
</organism>
<feature type="domain" description="YHS" evidence="2">
    <location>
        <begin position="287"/>
        <end position="324"/>
    </location>
</feature>
<feature type="region of interest" description="Disordered" evidence="1">
    <location>
        <begin position="223"/>
        <end position="262"/>
    </location>
</feature>
<evidence type="ECO:0000256" key="1">
    <source>
        <dbReference type="SAM" id="MobiDB-lite"/>
    </source>
</evidence>
<evidence type="ECO:0000313" key="4">
    <source>
        <dbReference type="Proteomes" id="UP000187735"/>
    </source>
</evidence>
<dbReference type="RefSeq" id="WP_158521068.1">
    <property type="nucleotide sequence ID" value="NZ_CP017641.1"/>
</dbReference>
<dbReference type="Proteomes" id="UP000187735">
    <property type="component" value="Chromosome"/>
</dbReference>
<proteinExistence type="predicted"/>
<dbReference type="Pfam" id="PF04945">
    <property type="entry name" value="YHS"/>
    <property type="match status" value="1"/>
</dbReference>
<gene>
    <name evidence="3" type="ORF">Fuma_03938</name>
</gene>
<accession>A0A1P8WJS5</accession>
<evidence type="ECO:0000313" key="3">
    <source>
        <dbReference type="EMBL" id="APZ94312.1"/>
    </source>
</evidence>
<sequence length="390" mass="43800">MSHSDRPIIRTMFAAFTLVFVATIFISPSAHCQDEGAPKWGKWIREFRRDKLLKKPFHNSPEDEVKGLASKLRARELDIPNRIKAVKYLSRFHCSTFPEARAMLVKVMLEDKWEPVRLEAIQALQAMFEECACKNAEEEDEPSRREKRDALKYGSPDLDSARQCLCCCDEDTLTALAKVAYELDDKGCPFEPSRRVREAAVEAIAVCGIPCCYKPYTAGPEMGPPAWETDEPVQQQQSGGEEIPDETRELNPVPSNDGLLLPEPMTSVTPTAIPRLSKVCLVSLKQGQKLAPKTEFAAQYRGRVYHFASQAALDKFNASPEQYAVAFGGCDPVHFVNTKQVVTGRYLVMHNDKFYMFTSEQNFELFKANSGRFTGQSTDRSQLALASPGR</sequence>
<dbReference type="AlphaFoldDB" id="A0A1P8WJS5"/>
<keyword evidence="4" id="KW-1185">Reference proteome</keyword>